<evidence type="ECO:0000313" key="5">
    <source>
        <dbReference type="Proteomes" id="UP000014254"/>
    </source>
</evidence>
<sequence length="601" mass="66774">MANCGEGSSSNSDILKIAEILKKVILAKKKDLILTLSKNPRNLMVQGIPMSLILGYTRSKILDLSSDMIMNKCIWYQNLSLLNLAPQDWLSFKRELINFFFKPENTASIARNKLRALKQTSSISQYVQQFMTIKLSIPKMTDDKAVDKFLAGLKDPNARIHVKNGIDMNDPILTEVIRVAHTYEGNRTEIDDYSSGTFGGSIVDDRMDLSVAERRELYNMMKASWNNSGGRGGFRGGDFCGGFRGGPPNNRAVVVVAVVNTSVMVVVVVLAGVVEPMYLQCHNCEGSGHYMRDFPSAPRDQLNYAETGDDYSESYITYSNNKEIDVSAYLCCVLPAFKSYVEPLVMDSTLVKKDLEFVLAASKIDTKLLLYYSLMNGHSCSVLIDSGASANYISHKLLSIVTQLRAVKGQAVETANGQQSAVSSVTMFSLQLGGYKNDIKAYIFDKKLDLILGNSWLRQVQPTPDWFRSSWSIKPSDGSITVITPIQKEVKSRHVLNDQEKVLEYSADAAGNGAIDHSRDVTHIFSVRDNGGGLKEVVVGSEGIDDVDDCNFVISARQFERLLKKKQVEECFPVSAREIHNLLDLNNVDQVLTDQEKENQA</sequence>
<dbReference type="Pfam" id="PF13975">
    <property type="entry name" value="gag-asp_proteas"/>
    <property type="match status" value="1"/>
</dbReference>
<dbReference type="GO" id="GO:0004190">
    <property type="term" value="F:aspartic-type endopeptidase activity"/>
    <property type="evidence" value="ECO:0007669"/>
    <property type="project" value="UniProtKB-KW"/>
</dbReference>
<feature type="domain" description="Retrotransposon gag" evidence="3">
    <location>
        <begin position="75"/>
        <end position="155"/>
    </location>
</feature>
<keyword evidence="5" id="KW-1185">Reference proteome</keyword>
<dbReference type="InterPro" id="IPR001969">
    <property type="entry name" value="Aspartic_peptidase_AS"/>
</dbReference>
<dbReference type="PROSITE" id="PS00141">
    <property type="entry name" value="ASP_PROTEASE"/>
    <property type="match status" value="1"/>
</dbReference>
<evidence type="ECO:0000259" key="3">
    <source>
        <dbReference type="Pfam" id="PF03732"/>
    </source>
</evidence>
<dbReference type="OrthoDB" id="2290219at2759"/>
<evidence type="ECO:0000313" key="4">
    <source>
        <dbReference type="EMBL" id="EPB86020.1"/>
    </source>
</evidence>
<proteinExistence type="predicted"/>
<evidence type="ECO:0000256" key="2">
    <source>
        <dbReference type="SAM" id="Phobius"/>
    </source>
</evidence>
<dbReference type="InParanoid" id="S2K1H8"/>
<accession>S2K1H8</accession>
<dbReference type="CDD" id="cd00303">
    <property type="entry name" value="retropepsin_like"/>
    <property type="match status" value="1"/>
</dbReference>
<reference evidence="5" key="1">
    <citation type="submission" date="2013-05" db="EMBL/GenBank/DDBJ databases">
        <title>The Genome sequence of Mucor circinelloides f. circinelloides 1006PhL.</title>
        <authorList>
            <consortium name="The Broad Institute Genomics Platform"/>
            <person name="Cuomo C."/>
            <person name="Earl A."/>
            <person name="Findley K."/>
            <person name="Lee S.C."/>
            <person name="Walker B."/>
            <person name="Young S."/>
            <person name="Zeng Q."/>
            <person name="Gargeya S."/>
            <person name="Fitzgerald M."/>
            <person name="Haas B."/>
            <person name="Abouelleil A."/>
            <person name="Allen A.W."/>
            <person name="Alvarado L."/>
            <person name="Arachchi H.M."/>
            <person name="Berlin A.M."/>
            <person name="Chapman S.B."/>
            <person name="Gainer-Dewar J."/>
            <person name="Goldberg J."/>
            <person name="Griggs A."/>
            <person name="Gujja S."/>
            <person name="Hansen M."/>
            <person name="Howarth C."/>
            <person name="Imamovic A."/>
            <person name="Ireland A."/>
            <person name="Larimer J."/>
            <person name="McCowan C."/>
            <person name="Murphy C."/>
            <person name="Pearson M."/>
            <person name="Poon T.W."/>
            <person name="Priest M."/>
            <person name="Roberts A."/>
            <person name="Saif S."/>
            <person name="Shea T."/>
            <person name="Sisk P."/>
            <person name="Sykes S."/>
            <person name="Wortman J."/>
            <person name="Nusbaum C."/>
            <person name="Birren B."/>
        </authorList>
    </citation>
    <scope>NUCLEOTIDE SEQUENCE [LARGE SCALE GENOMIC DNA]</scope>
    <source>
        <strain evidence="5">1006PhL</strain>
    </source>
</reference>
<keyword evidence="2" id="KW-0812">Transmembrane</keyword>
<dbReference type="VEuPathDB" id="FungiDB:HMPREF1544_07179"/>
<dbReference type="InterPro" id="IPR021109">
    <property type="entry name" value="Peptidase_aspartic_dom_sf"/>
</dbReference>
<gene>
    <name evidence="4" type="ORF">HMPREF1544_07179</name>
</gene>
<keyword evidence="1" id="KW-0645">Protease</keyword>
<dbReference type="STRING" id="1220926.S2K1H8"/>
<keyword evidence="1" id="KW-0064">Aspartyl protease</keyword>
<dbReference type="Proteomes" id="UP000014254">
    <property type="component" value="Unassembled WGS sequence"/>
</dbReference>
<feature type="transmembrane region" description="Helical" evidence="2">
    <location>
        <begin position="252"/>
        <end position="274"/>
    </location>
</feature>
<keyword evidence="2" id="KW-0472">Membrane</keyword>
<dbReference type="EMBL" id="KE123998">
    <property type="protein sequence ID" value="EPB86020.1"/>
    <property type="molecule type" value="Genomic_DNA"/>
</dbReference>
<name>S2K1H8_MUCC1</name>
<protein>
    <recommendedName>
        <fullName evidence="3">Retrotransposon gag domain-containing protein</fullName>
    </recommendedName>
</protein>
<dbReference type="eggNOG" id="KOG0017">
    <property type="taxonomic scope" value="Eukaryota"/>
</dbReference>
<keyword evidence="1" id="KW-0378">Hydrolase</keyword>
<dbReference type="SUPFAM" id="SSF50630">
    <property type="entry name" value="Acid proteases"/>
    <property type="match status" value="1"/>
</dbReference>
<organism evidence="4 5">
    <name type="scientific">Mucor circinelloides f. circinelloides (strain 1006PhL)</name>
    <name type="common">Mucormycosis agent</name>
    <name type="synonym">Calyptromyces circinelloides</name>
    <dbReference type="NCBI Taxonomy" id="1220926"/>
    <lineage>
        <taxon>Eukaryota</taxon>
        <taxon>Fungi</taxon>
        <taxon>Fungi incertae sedis</taxon>
        <taxon>Mucoromycota</taxon>
        <taxon>Mucoromycotina</taxon>
        <taxon>Mucoromycetes</taxon>
        <taxon>Mucorales</taxon>
        <taxon>Mucorineae</taxon>
        <taxon>Mucoraceae</taxon>
        <taxon>Mucor</taxon>
    </lineage>
</organism>
<evidence type="ECO:0000256" key="1">
    <source>
        <dbReference type="ARBA" id="ARBA00022750"/>
    </source>
</evidence>
<dbReference type="Pfam" id="PF03732">
    <property type="entry name" value="Retrotrans_gag"/>
    <property type="match status" value="1"/>
</dbReference>
<dbReference type="GO" id="GO:0006508">
    <property type="term" value="P:proteolysis"/>
    <property type="evidence" value="ECO:0007669"/>
    <property type="project" value="InterPro"/>
</dbReference>
<dbReference type="InterPro" id="IPR005162">
    <property type="entry name" value="Retrotrans_gag_dom"/>
</dbReference>
<dbReference type="Gene3D" id="2.40.70.10">
    <property type="entry name" value="Acid Proteases"/>
    <property type="match status" value="1"/>
</dbReference>
<dbReference type="AlphaFoldDB" id="S2K1H8"/>
<keyword evidence="2" id="KW-1133">Transmembrane helix</keyword>